<feature type="transmembrane region" description="Helical" evidence="1">
    <location>
        <begin position="100"/>
        <end position="118"/>
    </location>
</feature>
<reference evidence="4" key="1">
    <citation type="submission" date="2011-01" db="EMBL/GenBank/DDBJ databases">
        <title>Complete sequence of chromosome of Acidobacterium sp. MP5ACTX9.</title>
        <authorList>
            <consortium name="US DOE Joint Genome Institute"/>
            <person name="Lucas S."/>
            <person name="Copeland A."/>
            <person name="Lapidus A."/>
            <person name="Cheng J.-F."/>
            <person name="Goodwin L."/>
            <person name="Pitluck S."/>
            <person name="Teshima H."/>
            <person name="Detter J.C."/>
            <person name="Han C."/>
            <person name="Tapia R."/>
            <person name="Land M."/>
            <person name="Hauser L."/>
            <person name="Kyrpides N."/>
            <person name="Ivanova N."/>
            <person name="Ovchinnikova G."/>
            <person name="Pagani I."/>
            <person name="Rawat S.R."/>
            <person name="Mannisto M."/>
            <person name="Haggblom M.M."/>
            <person name="Woyke T."/>
        </authorList>
    </citation>
    <scope>NUCLEOTIDE SEQUENCE [LARGE SCALE GENOMIC DNA]</scope>
    <source>
        <strain evidence="4">MP5ACTX9</strain>
    </source>
</reference>
<evidence type="ECO:0000313" key="4">
    <source>
        <dbReference type="Proteomes" id="UP000000343"/>
    </source>
</evidence>
<dbReference type="Proteomes" id="UP000000343">
    <property type="component" value="Chromosome"/>
</dbReference>
<feature type="transmembrane region" description="Helical" evidence="1">
    <location>
        <begin position="242"/>
        <end position="260"/>
    </location>
</feature>
<gene>
    <name evidence="3" type="ordered locus">AciX9_0754</name>
</gene>
<feature type="transmembrane region" description="Helical" evidence="1">
    <location>
        <begin position="205"/>
        <end position="230"/>
    </location>
</feature>
<name>E8X0G0_GRATM</name>
<keyword evidence="1" id="KW-0472">Membrane</keyword>
<keyword evidence="3" id="KW-0012">Acyltransferase</keyword>
<sequence length="381" mass="42805">MSEAELKATPKELTAHRRALPALTGIRFFAAAYVVLFHSRLAAVMAARGWTAAGNFFLSGYLAVPLFFILSGFILAYTYNGQIRHKGDHQRYFEARFARIWPLYALSLLLASLVNLRVPSPGVMVATALMLQSWNPFNLEMAGSWNAVCWTLSCELLFYLCFPWLQTWLERGHRRLPLVLLAGSVLLCVGTNSGSRTLWYTAHGVYRFIPLAVVHVPEFLVGVGLGNYFLERQRLPESASSRFGQGWLTYISTLVILALLCRPASFWTSLVIPAFAVLVYGLAEERTLLSRVLSSRLMTLCGGMSYAMYLMQNVVKPWVAEGMNRLHIDSVSLRLAVNMAVLLALSYVLFTAVENPVRKLLRGMFARMEGRRDLRQPDPAR</sequence>
<dbReference type="PaxDb" id="1198114-AciX9_0754"/>
<dbReference type="HOGENOM" id="CLU_005679_2_5_0"/>
<feature type="transmembrane region" description="Helical" evidence="1">
    <location>
        <begin position="266"/>
        <end position="283"/>
    </location>
</feature>
<proteinExistence type="predicted"/>
<feature type="transmembrane region" description="Helical" evidence="1">
    <location>
        <begin position="295"/>
        <end position="315"/>
    </location>
</feature>
<evidence type="ECO:0000256" key="1">
    <source>
        <dbReference type="SAM" id="Phobius"/>
    </source>
</evidence>
<dbReference type="eggNOG" id="COG1835">
    <property type="taxonomic scope" value="Bacteria"/>
</dbReference>
<evidence type="ECO:0000313" key="3">
    <source>
        <dbReference type="EMBL" id="ADW67824.1"/>
    </source>
</evidence>
<feature type="transmembrane region" description="Helical" evidence="1">
    <location>
        <begin position="177"/>
        <end position="199"/>
    </location>
</feature>
<keyword evidence="4" id="KW-1185">Reference proteome</keyword>
<dbReference type="GO" id="GO:0016747">
    <property type="term" value="F:acyltransferase activity, transferring groups other than amino-acyl groups"/>
    <property type="evidence" value="ECO:0007669"/>
    <property type="project" value="InterPro"/>
</dbReference>
<dbReference type="EMBL" id="CP002480">
    <property type="protein sequence ID" value="ADW67824.1"/>
    <property type="molecule type" value="Genomic_DNA"/>
</dbReference>
<accession>E8X0G0</accession>
<keyword evidence="1" id="KW-0812">Transmembrane</keyword>
<feature type="domain" description="Acyltransferase 3" evidence="2">
    <location>
        <begin position="22"/>
        <end position="349"/>
    </location>
</feature>
<dbReference type="PANTHER" id="PTHR23028">
    <property type="entry name" value="ACETYLTRANSFERASE"/>
    <property type="match status" value="1"/>
</dbReference>
<dbReference type="KEGG" id="acm:AciX9_0754"/>
<dbReference type="AlphaFoldDB" id="E8X0G0"/>
<feature type="transmembrane region" description="Helical" evidence="1">
    <location>
        <begin position="144"/>
        <end position="165"/>
    </location>
</feature>
<feature type="transmembrane region" description="Helical" evidence="1">
    <location>
        <begin position="20"/>
        <end position="38"/>
    </location>
</feature>
<dbReference type="Pfam" id="PF01757">
    <property type="entry name" value="Acyl_transf_3"/>
    <property type="match status" value="1"/>
</dbReference>
<dbReference type="OrthoDB" id="9796461at2"/>
<organism evidence="4">
    <name type="scientific">Granulicella tundricola (strain ATCC BAA-1859 / DSM 23138 / MP5ACTX9)</name>
    <dbReference type="NCBI Taxonomy" id="1198114"/>
    <lineage>
        <taxon>Bacteria</taxon>
        <taxon>Pseudomonadati</taxon>
        <taxon>Acidobacteriota</taxon>
        <taxon>Terriglobia</taxon>
        <taxon>Terriglobales</taxon>
        <taxon>Acidobacteriaceae</taxon>
        <taxon>Granulicella</taxon>
    </lineage>
</organism>
<dbReference type="GO" id="GO:0016020">
    <property type="term" value="C:membrane"/>
    <property type="evidence" value="ECO:0007669"/>
    <property type="project" value="TreeGrafter"/>
</dbReference>
<dbReference type="GO" id="GO:0000271">
    <property type="term" value="P:polysaccharide biosynthetic process"/>
    <property type="evidence" value="ECO:0007669"/>
    <property type="project" value="TreeGrafter"/>
</dbReference>
<evidence type="ECO:0000259" key="2">
    <source>
        <dbReference type="Pfam" id="PF01757"/>
    </source>
</evidence>
<dbReference type="InterPro" id="IPR002656">
    <property type="entry name" value="Acyl_transf_3_dom"/>
</dbReference>
<feature type="transmembrane region" description="Helical" evidence="1">
    <location>
        <begin position="335"/>
        <end position="353"/>
    </location>
</feature>
<keyword evidence="1" id="KW-1133">Transmembrane helix</keyword>
<protein>
    <submittedName>
        <fullName evidence="3">Acyltransferase 3</fullName>
    </submittedName>
</protein>
<feature type="transmembrane region" description="Helical" evidence="1">
    <location>
        <begin position="58"/>
        <end position="79"/>
    </location>
</feature>
<keyword evidence="3" id="KW-0808">Transferase</keyword>
<dbReference type="InterPro" id="IPR050879">
    <property type="entry name" value="Acyltransferase_3"/>
</dbReference>
<dbReference type="PANTHER" id="PTHR23028:SF53">
    <property type="entry name" value="ACYL_TRANSF_3 DOMAIN-CONTAINING PROTEIN"/>
    <property type="match status" value="1"/>
</dbReference>